<organism evidence="1 2">
    <name type="scientific">Anoxybacterium hadale</name>
    <dbReference type="NCBI Taxonomy" id="3408580"/>
    <lineage>
        <taxon>Bacteria</taxon>
        <taxon>Bacillati</taxon>
        <taxon>Bacillota</taxon>
        <taxon>Clostridia</taxon>
        <taxon>Peptostreptococcales</taxon>
        <taxon>Anaerovoracaceae</taxon>
        <taxon>Anoxybacterium</taxon>
    </lineage>
</organism>
<keyword evidence="2" id="KW-1185">Reference proteome</keyword>
<evidence type="ECO:0000313" key="2">
    <source>
        <dbReference type="Proteomes" id="UP000594014"/>
    </source>
</evidence>
<name>A0ACD1A734_9FIRM</name>
<sequence length="133" mass="14926">MGNMTFVKKTDAIIILIILVISIISWWAYQHFAAEKQVKAEIYYYSDLVMTVDLQENEERSFSMPQNEHVVFHVYKDGSIAFEASDCPDQVCVHAGRIRTSGQFAACLPNGFVAKIVPEGEHGEDDADIVVGR</sequence>
<dbReference type="EMBL" id="CP042469">
    <property type="protein sequence ID" value="QOX62195.1"/>
    <property type="molecule type" value="Genomic_DNA"/>
</dbReference>
<gene>
    <name evidence="1" type="ORF">FRZ06_01920</name>
</gene>
<dbReference type="Proteomes" id="UP000594014">
    <property type="component" value="Chromosome"/>
</dbReference>
<evidence type="ECO:0000313" key="1">
    <source>
        <dbReference type="EMBL" id="QOX62195.1"/>
    </source>
</evidence>
<proteinExistence type="predicted"/>
<accession>A0ACD1A734</accession>
<protein>
    <submittedName>
        <fullName evidence="1">NusG domain II-containing protein</fullName>
    </submittedName>
</protein>
<reference evidence="1" key="1">
    <citation type="submission" date="2019-08" db="EMBL/GenBank/DDBJ databases">
        <title>Genome sequence of Clostridiales bacterium MT110.</title>
        <authorList>
            <person name="Cao J."/>
        </authorList>
    </citation>
    <scope>NUCLEOTIDE SEQUENCE</scope>
    <source>
        <strain evidence="1">MT110</strain>
    </source>
</reference>